<accession>A0A7G2CKU5</accession>
<evidence type="ECO:0000313" key="4">
    <source>
        <dbReference type="Proteomes" id="UP000515908"/>
    </source>
</evidence>
<keyword evidence="1" id="KW-0863">Zinc-finger</keyword>
<feature type="domain" description="CCHC-type" evidence="2">
    <location>
        <begin position="329"/>
        <end position="343"/>
    </location>
</feature>
<keyword evidence="1" id="KW-0479">Metal-binding</keyword>
<dbReference type="GO" id="GO:0003676">
    <property type="term" value="F:nucleic acid binding"/>
    <property type="evidence" value="ECO:0007669"/>
    <property type="project" value="InterPro"/>
</dbReference>
<dbReference type="VEuPathDB" id="TriTrypDB:ADEAN_000796800"/>
<dbReference type="GO" id="GO:0008270">
    <property type="term" value="F:zinc ion binding"/>
    <property type="evidence" value="ECO:0007669"/>
    <property type="project" value="UniProtKB-KW"/>
</dbReference>
<evidence type="ECO:0000256" key="1">
    <source>
        <dbReference type="PROSITE-ProRule" id="PRU00047"/>
    </source>
</evidence>
<dbReference type="Proteomes" id="UP000515908">
    <property type="component" value="Chromosome 17"/>
</dbReference>
<dbReference type="EMBL" id="LR877161">
    <property type="protein sequence ID" value="CAD2220446.1"/>
    <property type="molecule type" value="Genomic_DNA"/>
</dbReference>
<dbReference type="PROSITE" id="PS50158">
    <property type="entry name" value="ZF_CCHC"/>
    <property type="match status" value="1"/>
</dbReference>
<dbReference type="InterPro" id="IPR001878">
    <property type="entry name" value="Znf_CCHC"/>
</dbReference>
<proteinExistence type="predicted"/>
<organism evidence="3 4">
    <name type="scientific">Angomonas deanei</name>
    <dbReference type="NCBI Taxonomy" id="59799"/>
    <lineage>
        <taxon>Eukaryota</taxon>
        <taxon>Discoba</taxon>
        <taxon>Euglenozoa</taxon>
        <taxon>Kinetoplastea</taxon>
        <taxon>Metakinetoplastina</taxon>
        <taxon>Trypanosomatida</taxon>
        <taxon>Trypanosomatidae</taxon>
        <taxon>Strigomonadinae</taxon>
        <taxon>Angomonas</taxon>
    </lineage>
</organism>
<protein>
    <recommendedName>
        <fullName evidence="2">CCHC-type domain-containing protein</fullName>
    </recommendedName>
</protein>
<gene>
    <name evidence="3" type="ORF">ADEAN_000796800</name>
</gene>
<reference evidence="3 4" key="1">
    <citation type="submission" date="2020-08" db="EMBL/GenBank/DDBJ databases">
        <authorList>
            <person name="Newling K."/>
            <person name="Davey J."/>
            <person name="Forrester S."/>
        </authorList>
    </citation>
    <scope>NUCLEOTIDE SEQUENCE [LARGE SCALE GENOMIC DNA]</scope>
    <source>
        <strain evidence="4">Crithidia deanei Carvalho (ATCC PRA-265)</strain>
    </source>
</reference>
<dbReference type="AlphaFoldDB" id="A0A7G2CKU5"/>
<keyword evidence="1" id="KW-0862">Zinc</keyword>
<sequence length="346" mass="39446">MTALRLDSENVQTFIQTQLEEEGATLSPLATDVLNTHRIQITLRGRKYEMPMTVGVHYYLLFYYFFQLAVEEEGGKRSTVVALASAVEEENKREFSKLLLRHYHTTVKPTLERHFTVLAEHLQPANSLRIKESWQKELPGVLAPEEILFSSSEKKWSFVFKSRLNENELQQFEGFVPKQLGTVHEKEKEDEAVLLSNFYDDKNNNPFLLLQPEHFGIIVVYLRREETNHVENNHKKPNLFPLRWNELSYDQQVAIVLLVRSLGIVAFISGEAANEEEAKKNHSLNFTVPTADLHTSVFHPSMLTTKPSPAAETVKAEDEDLLVMPSVGCHLCGLAGHVAADCPYTK</sequence>
<evidence type="ECO:0000259" key="2">
    <source>
        <dbReference type="PROSITE" id="PS50158"/>
    </source>
</evidence>
<name>A0A7G2CKU5_9TRYP</name>
<evidence type="ECO:0000313" key="3">
    <source>
        <dbReference type="EMBL" id="CAD2220446.1"/>
    </source>
</evidence>
<keyword evidence="4" id="KW-1185">Reference proteome</keyword>